<organism evidence="1 2">
    <name type="scientific">Dallia pectoralis</name>
    <name type="common">Alaska blackfish</name>
    <dbReference type="NCBI Taxonomy" id="75939"/>
    <lineage>
        <taxon>Eukaryota</taxon>
        <taxon>Metazoa</taxon>
        <taxon>Chordata</taxon>
        <taxon>Craniata</taxon>
        <taxon>Vertebrata</taxon>
        <taxon>Euteleostomi</taxon>
        <taxon>Actinopterygii</taxon>
        <taxon>Neopterygii</taxon>
        <taxon>Teleostei</taxon>
        <taxon>Protacanthopterygii</taxon>
        <taxon>Esociformes</taxon>
        <taxon>Umbridae</taxon>
        <taxon>Dallia</taxon>
    </lineage>
</organism>
<keyword evidence="2" id="KW-1185">Reference proteome</keyword>
<sequence>MATTVVGQRHLWLSLMALKECQKVVLLNAPVATTGLFSEAVEEVTLAFKKKTAKWGASQKHRARQQMLAATATAPAPKAGPSKAPQKKGHKRPAESGPRSGAQWKNKQT</sequence>
<evidence type="ECO:0000313" key="2">
    <source>
        <dbReference type="Proteomes" id="UP001157502"/>
    </source>
</evidence>
<accession>A0ACC2GPU0</accession>
<gene>
    <name evidence="1" type="ORF">DPEC_G00146970</name>
</gene>
<dbReference type="EMBL" id="CM055738">
    <property type="protein sequence ID" value="KAJ8005470.1"/>
    <property type="molecule type" value="Genomic_DNA"/>
</dbReference>
<evidence type="ECO:0000313" key="1">
    <source>
        <dbReference type="EMBL" id="KAJ8005470.1"/>
    </source>
</evidence>
<proteinExistence type="predicted"/>
<comment type="caution">
    <text evidence="1">The sequence shown here is derived from an EMBL/GenBank/DDBJ whole genome shotgun (WGS) entry which is preliminary data.</text>
</comment>
<dbReference type="Proteomes" id="UP001157502">
    <property type="component" value="Chromosome 11"/>
</dbReference>
<name>A0ACC2GPU0_DALPE</name>
<reference evidence="1" key="1">
    <citation type="submission" date="2021-05" db="EMBL/GenBank/DDBJ databases">
        <authorList>
            <person name="Pan Q."/>
            <person name="Jouanno E."/>
            <person name="Zahm M."/>
            <person name="Klopp C."/>
            <person name="Cabau C."/>
            <person name="Louis A."/>
            <person name="Berthelot C."/>
            <person name="Parey E."/>
            <person name="Roest Crollius H."/>
            <person name="Montfort J."/>
            <person name="Robinson-Rechavi M."/>
            <person name="Bouchez O."/>
            <person name="Lampietro C."/>
            <person name="Lopez Roques C."/>
            <person name="Donnadieu C."/>
            <person name="Postlethwait J."/>
            <person name="Bobe J."/>
            <person name="Dillon D."/>
            <person name="Chandos A."/>
            <person name="von Hippel F."/>
            <person name="Guiguen Y."/>
        </authorList>
    </citation>
    <scope>NUCLEOTIDE SEQUENCE</scope>
    <source>
        <strain evidence="1">YG-Jan2019</strain>
    </source>
</reference>
<protein>
    <submittedName>
        <fullName evidence="1">Uncharacterized protein</fullName>
    </submittedName>
</protein>